<dbReference type="InterPro" id="IPR051681">
    <property type="entry name" value="Ser/Thr_Kinases-Pseudokinases"/>
</dbReference>
<gene>
    <name evidence="6" type="ORF">DPMN_136423</name>
</gene>
<sequence length="152" mass="16627">MCKIYVCFQIAENGVAKITDVGVANPTDRLSFTLNCSPAYMAPEVLLGTGNQTNKIDIYSVALIYWEICFGEDTGSVMKREILGPSFYGDPLASIQKRQMDPCGGWRPSFNTGNAPPSGLIDLIQAAWSDNADRRPTAKDIRLSIEKLISSC</sequence>
<keyword evidence="3" id="KW-0418">Kinase</keyword>
<evidence type="ECO:0000313" key="7">
    <source>
        <dbReference type="Proteomes" id="UP000828390"/>
    </source>
</evidence>
<keyword evidence="4" id="KW-0067">ATP-binding</keyword>
<dbReference type="GO" id="GO:0004674">
    <property type="term" value="F:protein serine/threonine kinase activity"/>
    <property type="evidence" value="ECO:0007669"/>
    <property type="project" value="TreeGrafter"/>
</dbReference>
<dbReference type="AlphaFoldDB" id="A0A9D4FZR1"/>
<dbReference type="SUPFAM" id="SSF56112">
    <property type="entry name" value="Protein kinase-like (PK-like)"/>
    <property type="match status" value="1"/>
</dbReference>
<comment type="caution">
    <text evidence="6">The sequence shown here is derived from an EMBL/GenBank/DDBJ whole genome shotgun (WGS) entry which is preliminary data.</text>
</comment>
<dbReference type="InterPro" id="IPR011009">
    <property type="entry name" value="Kinase-like_dom_sf"/>
</dbReference>
<evidence type="ECO:0000256" key="2">
    <source>
        <dbReference type="ARBA" id="ARBA00022741"/>
    </source>
</evidence>
<evidence type="ECO:0000259" key="5">
    <source>
        <dbReference type="PROSITE" id="PS50011"/>
    </source>
</evidence>
<organism evidence="6 7">
    <name type="scientific">Dreissena polymorpha</name>
    <name type="common">Zebra mussel</name>
    <name type="synonym">Mytilus polymorpha</name>
    <dbReference type="NCBI Taxonomy" id="45954"/>
    <lineage>
        <taxon>Eukaryota</taxon>
        <taxon>Metazoa</taxon>
        <taxon>Spiralia</taxon>
        <taxon>Lophotrochozoa</taxon>
        <taxon>Mollusca</taxon>
        <taxon>Bivalvia</taxon>
        <taxon>Autobranchia</taxon>
        <taxon>Heteroconchia</taxon>
        <taxon>Euheterodonta</taxon>
        <taxon>Imparidentia</taxon>
        <taxon>Neoheterodontei</taxon>
        <taxon>Myida</taxon>
        <taxon>Dreissenoidea</taxon>
        <taxon>Dreissenidae</taxon>
        <taxon>Dreissena</taxon>
    </lineage>
</organism>
<accession>A0A9D4FZR1</accession>
<dbReference type="PANTHER" id="PTHR44329:SF288">
    <property type="entry name" value="MITOGEN-ACTIVATED PROTEIN KINASE KINASE KINASE 20"/>
    <property type="match status" value="1"/>
</dbReference>
<evidence type="ECO:0000256" key="1">
    <source>
        <dbReference type="ARBA" id="ARBA00022679"/>
    </source>
</evidence>
<proteinExistence type="predicted"/>
<dbReference type="GO" id="GO:0005524">
    <property type="term" value="F:ATP binding"/>
    <property type="evidence" value="ECO:0007669"/>
    <property type="project" value="UniProtKB-KW"/>
</dbReference>
<dbReference type="Gene3D" id="1.10.510.10">
    <property type="entry name" value="Transferase(Phosphotransferase) domain 1"/>
    <property type="match status" value="1"/>
</dbReference>
<dbReference type="Pfam" id="PF00069">
    <property type="entry name" value="Pkinase"/>
    <property type="match status" value="1"/>
</dbReference>
<reference evidence="6" key="1">
    <citation type="journal article" date="2019" name="bioRxiv">
        <title>The Genome of the Zebra Mussel, Dreissena polymorpha: A Resource for Invasive Species Research.</title>
        <authorList>
            <person name="McCartney M.A."/>
            <person name="Auch B."/>
            <person name="Kono T."/>
            <person name="Mallez S."/>
            <person name="Zhang Y."/>
            <person name="Obille A."/>
            <person name="Becker A."/>
            <person name="Abrahante J.E."/>
            <person name="Garbe J."/>
            <person name="Badalamenti J.P."/>
            <person name="Herman A."/>
            <person name="Mangelson H."/>
            <person name="Liachko I."/>
            <person name="Sullivan S."/>
            <person name="Sone E.D."/>
            <person name="Koren S."/>
            <person name="Silverstein K.A.T."/>
            <person name="Beckman K.B."/>
            <person name="Gohl D.M."/>
        </authorList>
    </citation>
    <scope>NUCLEOTIDE SEQUENCE</scope>
    <source>
        <strain evidence="6">Duluth1</strain>
        <tissue evidence="6">Whole animal</tissue>
    </source>
</reference>
<evidence type="ECO:0000313" key="6">
    <source>
        <dbReference type="EMBL" id="KAH3808074.1"/>
    </source>
</evidence>
<evidence type="ECO:0000256" key="3">
    <source>
        <dbReference type="ARBA" id="ARBA00022777"/>
    </source>
</evidence>
<keyword evidence="1" id="KW-0808">Transferase</keyword>
<dbReference type="PROSITE" id="PS50011">
    <property type="entry name" value="PROTEIN_KINASE_DOM"/>
    <property type="match status" value="1"/>
</dbReference>
<dbReference type="InterPro" id="IPR000719">
    <property type="entry name" value="Prot_kinase_dom"/>
</dbReference>
<keyword evidence="2" id="KW-0547">Nucleotide-binding</keyword>
<feature type="domain" description="Protein kinase" evidence="5">
    <location>
        <begin position="1"/>
        <end position="149"/>
    </location>
</feature>
<evidence type="ECO:0000256" key="4">
    <source>
        <dbReference type="ARBA" id="ARBA00022840"/>
    </source>
</evidence>
<keyword evidence="7" id="KW-1185">Reference proteome</keyword>
<dbReference type="EMBL" id="JAIWYP010000006">
    <property type="protein sequence ID" value="KAH3808074.1"/>
    <property type="molecule type" value="Genomic_DNA"/>
</dbReference>
<protein>
    <recommendedName>
        <fullName evidence="5">Protein kinase domain-containing protein</fullName>
    </recommendedName>
</protein>
<dbReference type="Proteomes" id="UP000828390">
    <property type="component" value="Unassembled WGS sequence"/>
</dbReference>
<reference evidence="6" key="2">
    <citation type="submission" date="2020-11" db="EMBL/GenBank/DDBJ databases">
        <authorList>
            <person name="McCartney M.A."/>
            <person name="Auch B."/>
            <person name="Kono T."/>
            <person name="Mallez S."/>
            <person name="Becker A."/>
            <person name="Gohl D.M."/>
            <person name="Silverstein K.A.T."/>
            <person name="Koren S."/>
            <person name="Bechman K.B."/>
            <person name="Herman A."/>
            <person name="Abrahante J.E."/>
            <person name="Garbe J."/>
        </authorList>
    </citation>
    <scope>NUCLEOTIDE SEQUENCE</scope>
    <source>
        <strain evidence="6">Duluth1</strain>
        <tissue evidence="6">Whole animal</tissue>
    </source>
</reference>
<dbReference type="PANTHER" id="PTHR44329">
    <property type="entry name" value="SERINE/THREONINE-PROTEIN KINASE TNNI3K-RELATED"/>
    <property type="match status" value="1"/>
</dbReference>
<name>A0A9D4FZR1_DREPO</name>